<reference evidence="2 3" key="1">
    <citation type="submission" date="2018-03" db="EMBL/GenBank/DDBJ databases">
        <title>Genomic Encyclopedia of Archaeal and Bacterial Type Strains, Phase II (KMG-II): from individual species to whole genera.</title>
        <authorList>
            <person name="Goeker M."/>
        </authorList>
    </citation>
    <scope>NUCLEOTIDE SEQUENCE [LARGE SCALE GENOMIC DNA]</scope>
    <source>
        <strain evidence="2 3">DSM 28229</strain>
    </source>
</reference>
<dbReference type="EMBL" id="QGDO01000001">
    <property type="protein sequence ID" value="PWJ44058.1"/>
    <property type="molecule type" value="Genomic_DNA"/>
</dbReference>
<evidence type="ECO:0000313" key="3">
    <source>
        <dbReference type="Proteomes" id="UP000245535"/>
    </source>
</evidence>
<dbReference type="RefSeq" id="WP_109615580.1">
    <property type="nucleotide sequence ID" value="NZ_QGDO01000001.1"/>
</dbReference>
<protein>
    <recommendedName>
        <fullName evidence="1">VLRF1 domain-containing protein</fullName>
    </recommendedName>
</protein>
<proteinExistence type="predicted"/>
<dbReference type="AlphaFoldDB" id="A0A315ZGS5"/>
<accession>A0A315ZGS5</accession>
<name>A0A315ZGS5_SEDFL</name>
<keyword evidence="3" id="KW-1185">Reference proteome</keyword>
<sequence length="217" mass="25334">MEQLSRNIPNQLAVNLAHKLTSSDDFPFEYDHEKHRLIFNEDLSFRLPIGTTLGNEKKLKYVFILIQTESCSIGYYEGADLVSHKVYGTYGVRKKQGKSQIKYLKTRGKSKAGSRVRLGNTISFFEKINTRLQEHFKENQIDRIVFSCSKILLPYLFGSKVNCPFDKKDERIYKIPKHINHANHEEMIKLHKELQRGEFIYKSDQEEFVESLIQLGS</sequence>
<evidence type="ECO:0000259" key="1">
    <source>
        <dbReference type="PROSITE" id="PS52044"/>
    </source>
</evidence>
<comment type="caution">
    <text evidence="2">The sequence shown here is derived from an EMBL/GenBank/DDBJ whole genome shotgun (WGS) entry which is preliminary data.</text>
</comment>
<feature type="domain" description="VLRF1" evidence="1">
    <location>
        <begin position="57"/>
        <end position="197"/>
    </location>
</feature>
<dbReference type="Pfam" id="PF18826">
    <property type="entry name" value="bVLRF1"/>
    <property type="match status" value="1"/>
</dbReference>
<organism evidence="2 3">
    <name type="scientific">Sediminitomix flava</name>
    <dbReference type="NCBI Taxonomy" id="379075"/>
    <lineage>
        <taxon>Bacteria</taxon>
        <taxon>Pseudomonadati</taxon>
        <taxon>Bacteroidota</taxon>
        <taxon>Cytophagia</taxon>
        <taxon>Cytophagales</taxon>
        <taxon>Flammeovirgaceae</taxon>
        <taxon>Sediminitomix</taxon>
    </lineage>
</organism>
<dbReference type="OrthoDB" id="850705at2"/>
<dbReference type="Proteomes" id="UP000245535">
    <property type="component" value="Unassembled WGS sequence"/>
</dbReference>
<gene>
    <name evidence="2" type="ORF">BC781_101408</name>
</gene>
<evidence type="ECO:0000313" key="2">
    <source>
        <dbReference type="EMBL" id="PWJ44058.1"/>
    </source>
</evidence>
<dbReference type="InterPro" id="IPR041175">
    <property type="entry name" value="VLRF1/Vms1"/>
</dbReference>
<dbReference type="PROSITE" id="PS52044">
    <property type="entry name" value="VLRF1"/>
    <property type="match status" value="1"/>
</dbReference>